<dbReference type="AlphaFoldDB" id="A0A4V1J1W3"/>
<evidence type="ECO:0000313" key="2">
    <source>
        <dbReference type="EMBL" id="RKP26459.1"/>
    </source>
</evidence>
<gene>
    <name evidence="2" type="ORF">SYNPS1DRAFT_27847</name>
</gene>
<protein>
    <submittedName>
        <fullName evidence="2">Uncharacterized protein</fullName>
    </submittedName>
</protein>
<proteinExistence type="predicted"/>
<organism evidence="2 3">
    <name type="scientific">Syncephalis pseudoplumigaleata</name>
    <dbReference type="NCBI Taxonomy" id="1712513"/>
    <lineage>
        <taxon>Eukaryota</taxon>
        <taxon>Fungi</taxon>
        <taxon>Fungi incertae sedis</taxon>
        <taxon>Zoopagomycota</taxon>
        <taxon>Zoopagomycotina</taxon>
        <taxon>Zoopagomycetes</taxon>
        <taxon>Zoopagales</taxon>
        <taxon>Piptocephalidaceae</taxon>
        <taxon>Syncephalis</taxon>
    </lineage>
</organism>
<feature type="region of interest" description="Disordered" evidence="1">
    <location>
        <begin position="909"/>
        <end position="951"/>
    </location>
</feature>
<dbReference type="OrthoDB" id="5590836at2759"/>
<evidence type="ECO:0000256" key="1">
    <source>
        <dbReference type="SAM" id="MobiDB-lite"/>
    </source>
</evidence>
<accession>A0A4V1J1W3</accession>
<keyword evidence="3" id="KW-1185">Reference proteome</keyword>
<feature type="compositionally biased region" description="Basic and acidic residues" evidence="1">
    <location>
        <begin position="916"/>
        <end position="932"/>
    </location>
</feature>
<sequence>MACRVSLRIAHPLLTFHGLQLYNVHGASVPLAVPPESAAGCIDVPPRGMLFYRVCHQENAAVPGDPLIYFAMAWLFTDGKRKVFFADLVYIEQTLNAGADDMVALLATEIHRRGIGHPYWRGHLPVGGLEPIGCALRVRCSNRLPATMEITLSELPDMATALRGNYTLEPPLWHTTTSLPFTTIAGQYANDRLVHYLSTSQPPHATPPTIIVLENVHAQLHLHQAARHPQLLAEAALLPEKSGISSKNGISSSGSSIVAPNTASAFVAYTDPAARHSPYYYLVYTITRDMAKTPTRASPGGQPAMHAYFVITWTAAGTSRQFYAVEILNARLPLDPNSHEGTCALSLMTALSRSERGHCIQREAMLALPARTSMAVAAYLSLAWSPTLLIDVASIEKSTHRGGRRSYRGRTRSCRESRRVLTALCAIRIAARKSCLPSIKISIENAHPSLALLDFQCLTTENGYGHSTDGPDTEMEEIVSGGLHTFVFTPRSDRQMGMLLFRVQAAQPIARAPLLVVAWRQSSELSNDLYFHANVVEENAHGDRMGMLALDNLFATVYDHRKSIFAKQSEGTLANGMEYTVTATLRRHLHRKELEATVCFAGNISGSGNEDILTQVRMMAEEEAGEELVVAHQSSHPDLTLLNVQMYAFTGRITERPRSTVGTNDTVMARMQYDKQAVNTLDGSVKGFILAQIADKFGHPIPGNAHIIVAWRLKGPKRTFFVNALTFTKPPIPRLKDRQIQGRFFRQLIQPRLCLAGQDIIHHRLLLQNAPGIFLGATLHHRPLGQAGSSITLLHVVLRKASNLPLHALSAAPTLAKQRRTIRNMKRRTRQEEAAAAQPAASPSIKIIDNESVHEMDQLWPYVEADSTRQSARHSMMEEGERSILIINGSVTILNDDNSICARLYAEDEEAPAGSGDDRPQSMEHPAMEHGSHHSQQSDHASSHDASGDLSMDHRYSLGSIGLIPDKPPILDPLEFSSNRLAEAFSLFHLYDTSQSSPIMAETDIGMKGKLARQCTHGHIDVGEVPADAESASETTSPTTTIASSCPPDMLPLLLGGDVLRHRPPSSASSIIDGKEFTCRVVITNGMADAAIQPVGHYAEPPVQLRHAPPTHSEGKSLDWTFVANGPRHMIDMAIASSIHVEGEAGCLLWVVRVIAMGGVVSMGIASKRSHRSALPRMNAQTLQQIHQVIVCSPVLDGQLQRVFQLNERRNLAIRGTLANGLATSVQLVLTSEPSI</sequence>
<dbReference type="Proteomes" id="UP000278143">
    <property type="component" value="Unassembled WGS sequence"/>
</dbReference>
<reference evidence="3" key="1">
    <citation type="journal article" date="2018" name="Nat. Microbiol.">
        <title>Leveraging single-cell genomics to expand the fungal tree of life.</title>
        <authorList>
            <person name="Ahrendt S.R."/>
            <person name="Quandt C.A."/>
            <person name="Ciobanu D."/>
            <person name="Clum A."/>
            <person name="Salamov A."/>
            <person name="Andreopoulos B."/>
            <person name="Cheng J.F."/>
            <person name="Woyke T."/>
            <person name="Pelin A."/>
            <person name="Henrissat B."/>
            <person name="Reynolds N.K."/>
            <person name="Benny G.L."/>
            <person name="Smith M.E."/>
            <person name="James T.Y."/>
            <person name="Grigoriev I.V."/>
        </authorList>
    </citation>
    <scope>NUCLEOTIDE SEQUENCE [LARGE SCALE GENOMIC DNA]</scope>
    <source>
        <strain evidence="3">Benny S71-1</strain>
    </source>
</reference>
<name>A0A4V1J1W3_9FUNG</name>
<feature type="compositionally biased region" description="Basic and acidic residues" evidence="1">
    <location>
        <begin position="941"/>
        <end position="951"/>
    </location>
</feature>
<evidence type="ECO:0000313" key="3">
    <source>
        <dbReference type="Proteomes" id="UP000278143"/>
    </source>
</evidence>
<dbReference type="EMBL" id="KZ989419">
    <property type="protein sequence ID" value="RKP26459.1"/>
    <property type="molecule type" value="Genomic_DNA"/>
</dbReference>